<dbReference type="EMBL" id="CP031310">
    <property type="protein sequence ID" value="QCC51606.1"/>
    <property type="molecule type" value="Genomic_DNA"/>
</dbReference>
<dbReference type="GO" id="GO:0008168">
    <property type="term" value="F:methyltransferase activity"/>
    <property type="evidence" value="ECO:0007669"/>
    <property type="project" value="UniProtKB-KW"/>
</dbReference>
<dbReference type="GeneID" id="39848258"/>
<keyword evidence="3" id="KW-1185">Reference proteome</keyword>
<evidence type="ECO:0000259" key="1">
    <source>
        <dbReference type="Pfam" id="PF13649"/>
    </source>
</evidence>
<evidence type="ECO:0000313" key="3">
    <source>
        <dbReference type="Proteomes" id="UP000296706"/>
    </source>
</evidence>
<dbReference type="GO" id="GO:0032259">
    <property type="term" value="P:methylation"/>
    <property type="evidence" value="ECO:0007669"/>
    <property type="project" value="UniProtKB-KW"/>
</dbReference>
<dbReference type="OrthoDB" id="56895at2157"/>
<gene>
    <name evidence="2" type="ORF">DV733_10305</name>
</gene>
<name>A0A4D6HEA2_9EURY</name>
<dbReference type="STRING" id="1457250.GCA_000755225_00838"/>
<dbReference type="Proteomes" id="UP000296706">
    <property type="component" value="Chromosome"/>
</dbReference>
<proteinExistence type="predicted"/>
<dbReference type="AlphaFoldDB" id="A0A4D6HEA2"/>
<accession>A0A4D6HEA2</accession>
<dbReference type="RefSeq" id="WP_049994780.1">
    <property type="nucleotide sequence ID" value="NZ_CP031310.1"/>
</dbReference>
<evidence type="ECO:0000313" key="2">
    <source>
        <dbReference type="EMBL" id="QCC51606.1"/>
    </source>
</evidence>
<feature type="domain" description="Methyltransferase" evidence="1">
    <location>
        <begin position="69"/>
        <end position="157"/>
    </location>
</feature>
<dbReference type="InterPro" id="IPR041698">
    <property type="entry name" value="Methyltransf_25"/>
</dbReference>
<dbReference type="InterPro" id="IPR029063">
    <property type="entry name" value="SAM-dependent_MTases_sf"/>
</dbReference>
<dbReference type="CDD" id="cd02440">
    <property type="entry name" value="AdoMet_MTases"/>
    <property type="match status" value="1"/>
</dbReference>
<dbReference type="SUPFAM" id="SSF53335">
    <property type="entry name" value="S-adenosyl-L-methionine-dependent methyltransferases"/>
    <property type="match status" value="1"/>
</dbReference>
<sequence length="250" mass="27833">MDDTAEVPDEGDAYGKAIRDYYEDEEGFEIVERDDGFIAPSGGPEMYFSEYEEWGDHLHAGLDHLRGRVLDVGCGAGRHALYAQGQGHDMVGIDVSAGAVEVSRERGVENVRACDVADVGEAFDSDTFETVLMLGNNFGLVGTADTAPEVLDALATVTTEDARIIAESRDIYENIDEYHRSYHEYNRERGLLPGALRIRTRYKTHSTEWFDYLLVSPAEMDDVLAGTAWTRTETYRGEGGQYVAVLEKER</sequence>
<dbReference type="Pfam" id="PF13649">
    <property type="entry name" value="Methyltransf_25"/>
    <property type="match status" value="1"/>
</dbReference>
<reference evidence="2 3" key="1">
    <citation type="journal article" date="2019" name="Nat. Commun.">
        <title>A new type of DNA phosphorothioation-based antiviral system in archaea.</title>
        <authorList>
            <person name="Xiong L."/>
            <person name="Liu S."/>
            <person name="Chen S."/>
            <person name="Xiao Y."/>
            <person name="Zhu B."/>
            <person name="Gao Y."/>
            <person name="Zhang Y."/>
            <person name="Chen B."/>
            <person name="Luo J."/>
            <person name="Deng Z."/>
            <person name="Chen X."/>
            <person name="Wang L."/>
            <person name="Chen S."/>
        </authorList>
    </citation>
    <scope>NUCLEOTIDE SEQUENCE [LARGE SCALE GENOMIC DNA]</scope>
    <source>
        <strain evidence="2 3">CBA1105</strain>
    </source>
</reference>
<dbReference type="Gene3D" id="3.40.50.150">
    <property type="entry name" value="Vaccinia Virus protein VP39"/>
    <property type="match status" value="1"/>
</dbReference>
<protein>
    <submittedName>
        <fullName evidence="2">Class I SAM-dependent methyltransferase</fullName>
    </submittedName>
</protein>
<organism evidence="2 3">
    <name type="scientific">Halapricum salinum</name>
    <dbReference type="NCBI Taxonomy" id="1457250"/>
    <lineage>
        <taxon>Archaea</taxon>
        <taxon>Methanobacteriati</taxon>
        <taxon>Methanobacteriota</taxon>
        <taxon>Stenosarchaea group</taxon>
        <taxon>Halobacteria</taxon>
        <taxon>Halobacteriales</taxon>
        <taxon>Haloarculaceae</taxon>
        <taxon>Halapricum</taxon>
    </lineage>
</organism>
<keyword evidence="2" id="KW-0489">Methyltransferase</keyword>
<dbReference type="KEGG" id="hsn:DV733_10305"/>
<keyword evidence="2" id="KW-0808">Transferase</keyword>